<proteinExistence type="predicted"/>
<dbReference type="Proteomes" id="UP001189429">
    <property type="component" value="Unassembled WGS sequence"/>
</dbReference>
<evidence type="ECO:0000313" key="3">
    <source>
        <dbReference type="Proteomes" id="UP001189429"/>
    </source>
</evidence>
<feature type="non-terminal residue" evidence="2">
    <location>
        <position position="230"/>
    </location>
</feature>
<comment type="caution">
    <text evidence="2">The sequence shown here is derived from an EMBL/GenBank/DDBJ whole genome shotgun (WGS) entry which is preliminary data.</text>
</comment>
<evidence type="ECO:0000313" key="2">
    <source>
        <dbReference type="EMBL" id="CAK0825282.1"/>
    </source>
</evidence>
<organism evidence="2 3">
    <name type="scientific">Prorocentrum cordatum</name>
    <dbReference type="NCBI Taxonomy" id="2364126"/>
    <lineage>
        <taxon>Eukaryota</taxon>
        <taxon>Sar</taxon>
        <taxon>Alveolata</taxon>
        <taxon>Dinophyceae</taxon>
        <taxon>Prorocentrales</taxon>
        <taxon>Prorocentraceae</taxon>
        <taxon>Prorocentrum</taxon>
    </lineage>
</organism>
<feature type="non-terminal residue" evidence="2">
    <location>
        <position position="1"/>
    </location>
</feature>
<accession>A0ABN9S147</accession>
<name>A0ABN9S147_9DINO</name>
<feature type="region of interest" description="Disordered" evidence="1">
    <location>
        <begin position="209"/>
        <end position="230"/>
    </location>
</feature>
<sequence length="230" mass="24545">TRFDVTSSLAIAQQSLSSLSSTMGGHCASIDKAVEKRTCKVEHRVDLHDTRVTKLEAELQELRGLLGPTRCEEVPRPPVGAGGFVDRDIDPTMLVVRVQGQVPREHVAKAAGPPLADFNMAPADYSVEGEPADKLFRVVVKGQKAYSLRRACQAAGVLRLRGRGAGWRRIATPSPMGGADVELSTSADKGPQMVAKELGSGWNELVSFDPAPGSQPPKIHFSVKSVDAPG</sequence>
<keyword evidence="3" id="KW-1185">Reference proteome</keyword>
<protein>
    <submittedName>
        <fullName evidence="2">Uncharacterized protein</fullName>
    </submittedName>
</protein>
<reference evidence="2" key="1">
    <citation type="submission" date="2023-10" db="EMBL/GenBank/DDBJ databases">
        <authorList>
            <person name="Chen Y."/>
            <person name="Shah S."/>
            <person name="Dougan E. K."/>
            <person name="Thang M."/>
            <person name="Chan C."/>
        </authorList>
    </citation>
    <scope>NUCLEOTIDE SEQUENCE [LARGE SCALE GENOMIC DNA]</scope>
</reference>
<dbReference type="EMBL" id="CAUYUJ010008891">
    <property type="protein sequence ID" value="CAK0825282.1"/>
    <property type="molecule type" value="Genomic_DNA"/>
</dbReference>
<gene>
    <name evidence="2" type="ORF">PCOR1329_LOCUS25446</name>
</gene>
<evidence type="ECO:0000256" key="1">
    <source>
        <dbReference type="SAM" id="MobiDB-lite"/>
    </source>
</evidence>